<organism evidence="3 4">
    <name type="scientific">Methanococcoides seepicolus</name>
    <dbReference type="NCBI Taxonomy" id="2828780"/>
    <lineage>
        <taxon>Archaea</taxon>
        <taxon>Methanobacteriati</taxon>
        <taxon>Methanobacteriota</taxon>
        <taxon>Stenosarchaea group</taxon>
        <taxon>Methanomicrobia</taxon>
        <taxon>Methanosarcinales</taxon>
        <taxon>Methanosarcinaceae</taxon>
        <taxon>Methanococcoides</taxon>
    </lineage>
</organism>
<sequence>MKELKKIVFILSIAVLLLAAAGCVQPDDTNVNEQEEQLIEEEQTTFLSQKEYTVSQVNAAIDLIDEKGELAFPEFREKDSQWYHDDSYITIWKTEGIRVVFPPKVSGEGGDVNDLEDYNGEPLGRMLIDTALCEEGEGWVNYYWPKPGETTPSKKSTFVKRTSIDNQTYLVHSGFYVNDYIYTNDVEDLEHFSRFGDVFIGNLFHPAKADRELDVNYSIAHVIIKPDKSIEPHMMKNPEVYYVLEGEGLLYIEDVPFELSKGKLVHIPANSKQHTENTGIFDLEFFAINQPSWAEENEEMVE</sequence>
<dbReference type="InterPro" id="IPR052044">
    <property type="entry name" value="PKS_Associated_Protein"/>
</dbReference>
<keyword evidence="4" id="KW-1185">Reference proteome</keyword>
<evidence type="ECO:0000259" key="2">
    <source>
        <dbReference type="Pfam" id="PF08269"/>
    </source>
</evidence>
<proteinExistence type="predicted"/>
<name>A0A9E4ZFB5_9EURY</name>
<feature type="domain" description="Cupin type-2" evidence="1">
    <location>
        <begin position="221"/>
        <end position="288"/>
    </location>
</feature>
<comment type="caution">
    <text evidence="3">The sequence shown here is derived from an EMBL/GenBank/DDBJ whole genome shotgun (WGS) entry which is preliminary data.</text>
</comment>
<feature type="domain" description="Double Cache" evidence="2">
    <location>
        <begin position="79"/>
        <end position="181"/>
    </location>
</feature>
<evidence type="ECO:0000313" key="3">
    <source>
        <dbReference type="EMBL" id="MCM1986657.1"/>
    </source>
</evidence>
<dbReference type="AlphaFoldDB" id="A0A9E4ZFB5"/>
<protein>
    <submittedName>
        <fullName evidence="3">Cache domain-containing protein</fullName>
    </submittedName>
</protein>
<dbReference type="RefSeq" id="WP_250868013.1">
    <property type="nucleotide sequence ID" value="NZ_JAGSOI010000020.1"/>
</dbReference>
<evidence type="ECO:0000313" key="4">
    <source>
        <dbReference type="Proteomes" id="UP001056766"/>
    </source>
</evidence>
<reference evidence="3" key="2">
    <citation type="submission" date="2021-04" db="EMBL/GenBank/DDBJ databases">
        <authorList>
            <person name="Dong X."/>
        </authorList>
    </citation>
    <scope>NUCLEOTIDE SEQUENCE</scope>
    <source>
        <strain evidence="3">LLY</strain>
    </source>
</reference>
<gene>
    <name evidence="3" type="ORF">KDK67_06535</name>
</gene>
<dbReference type="InterPro" id="IPR004010">
    <property type="entry name" value="Double_Cache_2"/>
</dbReference>
<dbReference type="InterPro" id="IPR011051">
    <property type="entry name" value="RmlC_Cupin_sf"/>
</dbReference>
<dbReference type="Pfam" id="PF07883">
    <property type="entry name" value="Cupin_2"/>
    <property type="match status" value="1"/>
</dbReference>
<dbReference type="EMBL" id="JAGSOI010000020">
    <property type="protein sequence ID" value="MCM1986657.1"/>
    <property type="molecule type" value="Genomic_DNA"/>
</dbReference>
<dbReference type="SUPFAM" id="SSF51182">
    <property type="entry name" value="RmlC-like cupins"/>
    <property type="match status" value="1"/>
</dbReference>
<dbReference type="PROSITE" id="PS51257">
    <property type="entry name" value="PROKAR_LIPOPROTEIN"/>
    <property type="match status" value="1"/>
</dbReference>
<dbReference type="InterPro" id="IPR013096">
    <property type="entry name" value="Cupin_2"/>
</dbReference>
<dbReference type="Pfam" id="PF08269">
    <property type="entry name" value="dCache_2"/>
    <property type="match status" value="1"/>
</dbReference>
<dbReference type="InterPro" id="IPR014710">
    <property type="entry name" value="RmlC-like_jellyroll"/>
</dbReference>
<dbReference type="Proteomes" id="UP001056766">
    <property type="component" value="Unassembled WGS sequence"/>
</dbReference>
<dbReference type="PANTHER" id="PTHR36114">
    <property type="entry name" value="16.7 KDA PROTEIN IN WHIE LOCUS"/>
    <property type="match status" value="1"/>
</dbReference>
<dbReference type="CDD" id="cd02214">
    <property type="entry name" value="cupin_MJ1618"/>
    <property type="match status" value="1"/>
</dbReference>
<dbReference type="Gene3D" id="2.60.120.10">
    <property type="entry name" value="Jelly Rolls"/>
    <property type="match status" value="1"/>
</dbReference>
<evidence type="ECO:0000259" key="1">
    <source>
        <dbReference type="Pfam" id="PF07883"/>
    </source>
</evidence>
<reference evidence="3" key="1">
    <citation type="journal article" date="2021" name="mSystems">
        <title>Bacteria and Archaea Synergistically Convert Glycine Betaine to Biogenic Methane in the Formosa Cold Seep of the South China Sea.</title>
        <authorList>
            <person name="Li L."/>
            <person name="Zhang W."/>
            <person name="Zhang S."/>
            <person name="Song L."/>
            <person name="Sun Q."/>
            <person name="Zhang H."/>
            <person name="Xiang H."/>
            <person name="Dong X."/>
        </authorList>
    </citation>
    <scope>NUCLEOTIDE SEQUENCE</scope>
    <source>
        <strain evidence="3">LLY</strain>
    </source>
</reference>
<accession>A0A9E4ZFB5</accession>
<dbReference type="PANTHER" id="PTHR36114:SF1">
    <property type="entry name" value="16.7 KDA PROTEIN IN WHIE LOCUS"/>
    <property type="match status" value="1"/>
</dbReference>
<dbReference type="Gene3D" id="3.30.450.20">
    <property type="entry name" value="PAS domain"/>
    <property type="match status" value="1"/>
</dbReference>